<evidence type="ECO:0000313" key="4">
    <source>
        <dbReference type="EMBL" id="VYT00271.1"/>
    </source>
</evidence>
<dbReference type="InterPro" id="IPR028082">
    <property type="entry name" value="Peripla_BP_I"/>
</dbReference>
<accession>A0A6N2T824</accession>
<dbReference type="PANTHER" id="PTHR30146">
    <property type="entry name" value="LACI-RELATED TRANSCRIPTIONAL REPRESSOR"/>
    <property type="match status" value="1"/>
</dbReference>
<reference evidence="4" key="1">
    <citation type="submission" date="2019-11" db="EMBL/GenBank/DDBJ databases">
        <authorList>
            <person name="Feng L."/>
        </authorList>
    </citation>
    <scope>NUCLEOTIDE SEQUENCE</scope>
    <source>
        <strain evidence="4">AcaccaeLFYP115</strain>
    </source>
</reference>
<dbReference type="SUPFAM" id="SSF53822">
    <property type="entry name" value="Periplasmic binding protein-like I"/>
    <property type="match status" value="1"/>
</dbReference>
<dbReference type="EMBL" id="CACRSQ010000003">
    <property type="protein sequence ID" value="VYT00271.1"/>
    <property type="molecule type" value="Genomic_DNA"/>
</dbReference>
<proteinExistence type="predicted"/>
<evidence type="ECO:0000256" key="1">
    <source>
        <dbReference type="ARBA" id="ARBA00023015"/>
    </source>
</evidence>
<dbReference type="Gene3D" id="3.40.50.2300">
    <property type="match status" value="2"/>
</dbReference>
<dbReference type="SMART" id="SM00354">
    <property type="entry name" value="HTH_LACI"/>
    <property type="match status" value="1"/>
</dbReference>
<dbReference type="InterPro" id="IPR046335">
    <property type="entry name" value="LacI/GalR-like_sensor"/>
</dbReference>
<gene>
    <name evidence="4" type="primary">degA_1</name>
    <name evidence="4" type="ORF">ACLFYP115_01261</name>
</gene>
<dbReference type="AlphaFoldDB" id="A0A6N2T824"/>
<dbReference type="PANTHER" id="PTHR30146:SF109">
    <property type="entry name" value="HTH-TYPE TRANSCRIPTIONAL REGULATOR GALS"/>
    <property type="match status" value="1"/>
</dbReference>
<dbReference type="Pfam" id="PF13377">
    <property type="entry name" value="Peripla_BP_3"/>
    <property type="match status" value="1"/>
</dbReference>
<dbReference type="CDD" id="cd06267">
    <property type="entry name" value="PBP1_LacI_sugar_binding-like"/>
    <property type="match status" value="1"/>
</dbReference>
<dbReference type="SUPFAM" id="SSF47413">
    <property type="entry name" value="lambda repressor-like DNA-binding domains"/>
    <property type="match status" value="1"/>
</dbReference>
<dbReference type="RefSeq" id="WP_006566904.1">
    <property type="nucleotide sequence ID" value="NZ_BAABRZ010000001.1"/>
</dbReference>
<keyword evidence="2" id="KW-0238">DNA-binding</keyword>
<dbReference type="GO" id="GO:0003700">
    <property type="term" value="F:DNA-binding transcription factor activity"/>
    <property type="evidence" value="ECO:0007669"/>
    <property type="project" value="TreeGrafter"/>
</dbReference>
<dbReference type="InterPro" id="IPR000843">
    <property type="entry name" value="HTH_LacI"/>
</dbReference>
<dbReference type="GO" id="GO:0000976">
    <property type="term" value="F:transcription cis-regulatory region binding"/>
    <property type="evidence" value="ECO:0007669"/>
    <property type="project" value="TreeGrafter"/>
</dbReference>
<keyword evidence="1" id="KW-0805">Transcription regulation</keyword>
<dbReference type="Gene3D" id="1.10.260.40">
    <property type="entry name" value="lambda repressor-like DNA-binding domains"/>
    <property type="match status" value="1"/>
</dbReference>
<evidence type="ECO:0000256" key="2">
    <source>
        <dbReference type="ARBA" id="ARBA00023125"/>
    </source>
</evidence>
<dbReference type="PROSITE" id="PS50932">
    <property type="entry name" value="HTH_LACI_2"/>
    <property type="match status" value="1"/>
</dbReference>
<organism evidence="4">
    <name type="scientific">Anaerostipes caccae</name>
    <dbReference type="NCBI Taxonomy" id="105841"/>
    <lineage>
        <taxon>Bacteria</taxon>
        <taxon>Bacillati</taxon>
        <taxon>Bacillota</taxon>
        <taxon>Clostridia</taxon>
        <taxon>Lachnospirales</taxon>
        <taxon>Lachnospiraceae</taxon>
        <taxon>Anaerostipes</taxon>
    </lineage>
</organism>
<keyword evidence="3" id="KW-0804">Transcription</keyword>
<name>A0A6N2T824_9FIRM</name>
<evidence type="ECO:0000256" key="3">
    <source>
        <dbReference type="ARBA" id="ARBA00023163"/>
    </source>
</evidence>
<protein>
    <submittedName>
        <fullName evidence="4">HTH-type transcriptional regulator DegA</fullName>
    </submittedName>
</protein>
<dbReference type="InterPro" id="IPR010982">
    <property type="entry name" value="Lambda_DNA-bd_dom_sf"/>
</dbReference>
<sequence>MANKKSVTMKDIAKDTDISVSAVSMILNRRSDVSFSKETVAKVLESAKRLGYELSHEKKDTALRSPSSAQIKKVIAVFCPNIFNSYYATIAQSIEQSAYKKGYKTLIFTTFREVKKEHELVMDAIHMNVEGIIFTMIPNDPGFVEKVAKQFPIVVIGDKTSSINIDIIETNNYTAGVLVAEHLHSLGHRHIAFLTTTITPDVSLAMRYQRLKAIQNTYAKLCANEPYDVIVREQKVDSQYERNHLSLEYDVGYQLCMDCLEDRGLSGITAFVGNNDMVAYGIMDAVLKKGYKIPRDFSVCSFDNDFPSGLLPVSLTTVEHYMEEKGRKAFDTIYQKIQWNETPEQKSQYFIRIEYKPYLIVRDSTNRARQQKR</sequence>
<dbReference type="GeneID" id="69470995"/>